<dbReference type="PANTHER" id="PTHR30069:SF29">
    <property type="entry name" value="HEMOGLOBIN AND HEMOGLOBIN-HAPTOGLOBIN-BINDING PROTEIN 1-RELATED"/>
    <property type="match status" value="1"/>
</dbReference>
<proteinExistence type="inferred from homology"/>
<evidence type="ECO:0000256" key="8">
    <source>
        <dbReference type="ARBA" id="ARBA00023170"/>
    </source>
</evidence>
<dbReference type="PANTHER" id="PTHR30069">
    <property type="entry name" value="TONB-DEPENDENT OUTER MEMBRANE RECEPTOR"/>
    <property type="match status" value="1"/>
</dbReference>
<dbReference type="AlphaFoldDB" id="A0A6B3LNV1"/>
<evidence type="ECO:0000256" key="2">
    <source>
        <dbReference type="ARBA" id="ARBA00022448"/>
    </source>
</evidence>
<comment type="caution">
    <text evidence="15">The sequence shown here is derived from an EMBL/GenBank/DDBJ whole genome shotgun (WGS) entry which is preliminary data.</text>
</comment>
<feature type="chain" id="PRO_5025403378" evidence="12">
    <location>
        <begin position="21"/>
        <end position="634"/>
    </location>
</feature>
<dbReference type="Pfam" id="PF07715">
    <property type="entry name" value="Plug"/>
    <property type="match status" value="1"/>
</dbReference>
<dbReference type="PROSITE" id="PS52016">
    <property type="entry name" value="TONB_DEPENDENT_REC_3"/>
    <property type="match status" value="1"/>
</dbReference>
<accession>A0A6B3LNV1</accession>
<keyword evidence="8 15" id="KW-0675">Receptor</keyword>
<dbReference type="Gene3D" id="2.170.130.10">
    <property type="entry name" value="TonB-dependent receptor, plug domain"/>
    <property type="match status" value="1"/>
</dbReference>
<evidence type="ECO:0000256" key="12">
    <source>
        <dbReference type="SAM" id="SignalP"/>
    </source>
</evidence>
<dbReference type="Gene3D" id="2.40.170.20">
    <property type="entry name" value="TonB-dependent receptor, beta-barrel domain"/>
    <property type="match status" value="1"/>
</dbReference>
<comment type="subcellular location">
    <subcellularLocation>
        <location evidence="1 10">Cell outer membrane</location>
        <topology evidence="1 10">Multi-pass membrane protein</topology>
    </subcellularLocation>
</comment>
<keyword evidence="4 10" id="KW-0812">Transmembrane</keyword>
<evidence type="ECO:0000256" key="1">
    <source>
        <dbReference type="ARBA" id="ARBA00004571"/>
    </source>
</evidence>
<evidence type="ECO:0000256" key="4">
    <source>
        <dbReference type="ARBA" id="ARBA00022692"/>
    </source>
</evidence>
<evidence type="ECO:0000256" key="6">
    <source>
        <dbReference type="ARBA" id="ARBA00023077"/>
    </source>
</evidence>
<feature type="domain" description="TonB-dependent receptor-like beta-barrel" evidence="13">
    <location>
        <begin position="184"/>
        <end position="602"/>
    </location>
</feature>
<organism evidence="15 16">
    <name type="scientific">Pontibacter burrus</name>
    <dbReference type="NCBI Taxonomy" id="2704466"/>
    <lineage>
        <taxon>Bacteria</taxon>
        <taxon>Pseudomonadati</taxon>
        <taxon>Bacteroidota</taxon>
        <taxon>Cytophagia</taxon>
        <taxon>Cytophagales</taxon>
        <taxon>Hymenobacteraceae</taxon>
        <taxon>Pontibacter</taxon>
    </lineage>
</organism>
<dbReference type="InterPro" id="IPR000531">
    <property type="entry name" value="Beta-barrel_TonB"/>
</dbReference>
<dbReference type="GO" id="GO:0044718">
    <property type="term" value="P:siderophore transmembrane transport"/>
    <property type="evidence" value="ECO:0007669"/>
    <property type="project" value="TreeGrafter"/>
</dbReference>
<evidence type="ECO:0000256" key="3">
    <source>
        <dbReference type="ARBA" id="ARBA00022452"/>
    </source>
</evidence>
<evidence type="ECO:0000256" key="9">
    <source>
        <dbReference type="ARBA" id="ARBA00023237"/>
    </source>
</evidence>
<evidence type="ECO:0000256" key="7">
    <source>
        <dbReference type="ARBA" id="ARBA00023136"/>
    </source>
</evidence>
<evidence type="ECO:0000313" key="16">
    <source>
        <dbReference type="Proteomes" id="UP000474777"/>
    </source>
</evidence>
<dbReference type="Pfam" id="PF00593">
    <property type="entry name" value="TonB_dep_Rec_b-barrel"/>
    <property type="match status" value="1"/>
</dbReference>
<evidence type="ECO:0000256" key="11">
    <source>
        <dbReference type="RuleBase" id="RU003357"/>
    </source>
</evidence>
<gene>
    <name evidence="15" type="ORF">GXP69_03420</name>
</gene>
<dbReference type="RefSeq" id="WP_163912391.1">
    <property type="nucleotide sequence ID" value="NZ_JAAGWD010000001.1"/>
</dbReference>
<dbReference type="InterPro" id="IPR036942">
    <property type="entry name" value="Beta-barrel_TonB_sf"/>
</dbReference>
<dbReference type="Proteomes" id="UP000474777">
    <property type="component" value="Unassembled WGS sequence"/>
</dbReference>
<keyword evidence="5 12" id="KW-0732">Signal</keyword>
<keyword evidence="16" id="KW-1185">Reference proteome</keyword>
<keyword evidence="3 10" id="KW-1134">Transmembrane beta strand</keyword>
<keyword evidence="6 11" id="KW-0798">TonB box</keyword>
<evidence type="ECO:0000259" key="13">
    <source>
        <dbReference type="Pfam" id="PF00593"/>
    </source>
</evidence>
<name>A0A6B3LNV1_9BACT</name>
<keyword evidence="9 10" id="KW-0998">Cell outer membrane</keyword>
<feature type="signal peptide" evidence="12">
    <location>
        <begin position="1"/>
        <end position="20"/>
    </location>
</feature>
<dbReference type="GO" id="GO:0015344">
    <property type="term" value="F:siderophore uptake transmembrane transporter activity"/>
    <property type="evidence" value="ECO:0007669"/>
    <property type="project" value="TreeGrafter"/>
</dbReference>
<dbReference type="SUPFAM" id="SSF56935">
    <property type="entry name" value="Porins"/>
    <property type="match status" value="1"/>
</dbReference>
<keyword evidence="7 10" id="KW-0472">Membrane</keyword>
<comment type="similarity">
    <text evidence="10 11">Belongs to the TonB-dependent receptor family.</text>
</comment>
<dbReference type="InterPro" id="IPR012910">
    <property type="entry name" value="Plug_dom"/>
</dbReference>
<evidence type="ECO:0000313" key="15">
    <source>
        <dbReference type="EMBL" id="NEM96735.1"/>
    </source>
</evidence>
<dbReference type="EMBL" id="JAAGWD010000001">
    <property type="protein sequence ID" value="NEM96735.1"/>
    <property type="molecule type" value="Genomic_DNA"/>
</dbReference>
<keyword evidence="2 10" id="KW-0813">Transport</keyword>
<dbReference type="GO" id="GO:0009279">
    <property type="term" value="C:cell outer membrane"/>
    <property type="evidence" value="ECO:0007669"/>
    <property type="project" value="UniProtKB-SubCell"/>
</dbReference>
<evidence type="ECO:0000259" key="14">
    <source>
        <dbReference type="Pfam" id="PF07715"/>
    </source>
</evidence>
<sequence>MAYRILQLLFLTIVALPTAAQQDTTAYHLKSVEVFGRPAEVFAAGSRVTTIDSSYLKIYSSSSLADALQARTPVYFKSYGVNGLSSVSFRGTNASQTAVLWNGLNIGLPTLGQADFSTLPLSGIGEVSVQAGSAGAMYGNGAIGGAVLLNSPTYNTKGLGLELQQEVGSFGRYYSNGSIRFGTDKLQLAIGAYRRTAENNFNYTDISRFGNPKRTEDHAAQKQYGLTQDLSWKISPKTSIVLHSWYTEADRELQSAMGSAQNNAEQLDRNLRLITALTHESNLGKTDVKLAYFKDYLRYTADATNSLADVQTYQLQAEQTYTKGESWSLRGGINLQHFVADNNGYATTEHENRASVFALLRCDPTHNLDLSLNLRQTFVQNYNPTPTPAFGFNWRFFQHNQHQFYLKGNVAGSYRVPTLNDRFWVNAGNPDLKPEQGWNYESGLRHVFVSGDKLLLETEATGYYMLIDDWLQWAPDATGRWRPANLQKVRSMGVELSQQVTATLGSVKLNTSAGYTYASSEQVEVYEGQGDKNKQLMYVPRHKGVFAAGINYRNWQLNADLNYTGLRYTSNSQTTSLDSFMLLNAVLSRQLQIGPSRFILTFRSDNITNEVYQTMAYHAMPLRSYTVSLRFLIP</sequence>
<evidence type="ECO:0000256" key="10">
    <source>
        <dbReference type="PROSITE-ProRule" id="PRU01360"/>
    </source>
</evidence>
<protein>
    <submittedName>
        <fullName evidence="15">TonB-dependent receptor</fullName>
    </submittedName>
</protein>
<dbReference type="InterPro" id="IPR039426">
    <property type="entry name" value="TonB-dep_rcpt-like"/>
</dbReference>
<evidence type="ECO:0000256" key="5">
    <source>
        <dbReference type="ARBA" id="ARBA00022729"/>
    </source>
</evidence>
<feature type="domain" description="TonB-dependent receptor plug" evidence="14">
    <location>
        <begin position="45"/>
        <end position="146"/>
    </location>
</feature>
<dbReference type="InterPro" id="IPR037066">
    <property type="entry name" value="Plug_dom_sf"/>
</dbReference>
<reference evidence="15 16" key="1">
    <citation type="submission" date="2020-02" db="EMBL/GenBank/DDBJ databases">
        <authorList>
            <person name="Kim M.K."/>
        </authorList>
    </citation>
    <scope>NUCLEOTIDE SEQUENCE [LARGE SCALE GENOMIC DNA]</scope>
    <source>
        <strain evidence="15 16">BT327</strain>
    </source>
</reference>